<reference evidence="3 4" key="1">
    <citation type="submission" date="2015-03" db="EMBL/GenBank/DDBJ databases">
        <authorList>
            <person name="Radwan O."/>
            <person name="Al-Naeli F.A."/>
            <person name="Rendon G.A."/>
            <person name="Fields C."/>
        </authorList>
    </citation>
    <scope>NUCLEOTIDE SEQUENCE [LARGE SCALE GENOMIC DNA]</scope>
    <source>
        <strain evidence="3">CR-DP1</strain>
    </source>
</reference>
<dbReference type="GO" id="GO:0005778">
    <property type="term" value="C:peroxisomal membrane"/>
    <property type="evidence" value="ECO:0007669"/>
    <property type="project" value="InterPro"/>
</dbReference>
<organism evidence="3 4">
    <name type="scientific">Thielaviopsis punctulata</name>
    <dbReference type="NCBI Taxonomy" id="72032"/>
    <lineage>
        <taxon>Eukaryota</taxon>
        <taxon>Fungi</taxon>
        <taxon>Dikarya</taxon>
        <taxon>Ascomycota</taxon>
        <taxon>Pezizomycotina</taxon>
        <taxon>Sordariomycetes</taxon>
        <taxon>Hypocreomycetidae</taxon>
        <taxon>Microascales</taxon>
        <taxon>Ceratocystidaceae</taxon>
        <taxon>Thielaviopsis</taxon>
    </lineage>
</organism>
<feature type="compositionally biased region" description="Polar residues" evidence="1">
    <location>
        <begin position="128"/>
        <end position="148"/>
    </location>
</feature>
<evidence type="ECO:0000313" key="3">
    <source>
        <dbReference type="EMBL" id="KKA28277.1"/>
    </source>
</evidence>
<dbReference type="GO" id="GO:0030674">
    <property type="term" value="F:protein-macromolecule adaptor activity"/>
    <property type="evidence" value="ECO:0007669"/>
    <property type="project" value="TreeGrafter"/>
</dbReference>
<evidence type="ECO:0000256" key="2">
    <source>
        <dbReference type="SAM" id="Phobius"/>
    </source>
</evidence>
<keyword evidence="2" id="KW-1133">Transmembrane helix</keyword>
<feature type="region of interest" description="Disordered" evidence="1">
    <location>
        <begin position="107"/>
        <end position="185"/>
    </location>
</feature>
<name>A0A0F4ZCM1_9PEZI</name>
<accession>A0A0F4ZCM1</accession>
<dbReference type="Proteomes" id="UP000033483">
    <property type="component" value="Unassembled WGS sequence"/>
</dbReference>
<dbReference type="InterPro" id="IPR006966">
    <property type="entry name" value="Peroxin-3"/>
</dbReference>
<keyword evidence="4" id="KW-1185">Reference proteome</keyword>
<evidence type="ECO:0000256" key="1">
    <source>
        <dbReference type="SAM" id="MobiDB-lite"/>
    </source>
</evidence>
<sequence length="607" mass="66214">MLEATRRWFQRNRTPVAVGVGVLGAGYVAAQYVVGKINDARERLSSERVAKENLRRRFEQNQEDCTFTVMALLPTATQNILEAMNTESITYQIQRVKGVSRAGSVATLSTAGPPSLADTALTEDDGKSMNSESGVHASQTTLPPQDQSIPPAESADKGKPNAESASTNKAETPAEPNHASGEAAGGDKLQIPQIQEPEAQDSGQAAAQAAAEARARSAAAKAARKTKRQLWADLTISSITRAFTLVYTLALLTLLTRIQLNLLGRRSYLSSVVALATPNFSSGISLENNDDIDSSAVYGSDFDTNRKYLTFSWWLLNRGWVVVMQRVEIAVRQAFGPLSPRDMLSFDQLAERVLSVRKMVEGATPDERRKAQWLPTLLPRRENEDEVIRESGIMNGANQDPSASLVGDFSSPTSPASLRRLLDETADIIESPSFSHVLTLLLDSGFGALIEKKVALGAYDLPTPDQMRPDSPEMREIRSSRVVLLPKILSILTREARVIGNSMPNEYHQAMEEIPELQAFAAVVYSSNWEAEIQTADDLPPSVSFSAPVNNPQSPLAIMPRSPASRSLSVVRDEEDESVVMAEPEQSIVIVDPAFENVWEKVRSGGQ</sequence>
<dbReference type="PANTHER" id="PTHR28080:SF1">
    <property type="entry name" value="PEROXISOMAL BIOGENESIS FACTOR 3"/>
    <property type="match status" value="1"/>
</dbReference>
<gene>
    <name evidence="3" type="ORF">TD95_001860</name>
</gene>
<comment type="caution">
    <text evidence="3">The sequence shown here is derived from an EMBL/GenBank/DDBJ whole genome shotgun (WGS) entry which is preliminary data.</text>
</comment>
<evidence type="ECO:0000313" key="4">
    <source>
        <dbReference type="Proteomes" id="UP000033483"/>
    </source>
</evidence>
<dbReference type="AlphaFoldDB" id="A0A0F4ZCM1"/>
<proteinExistence type="predicted"/>
<keyword evidence="2" id="KW-0812">Transmembrane</keyword>
<protein>
    <recommendedName>
        <fullName evidence="5">Peroxin-3</fullName>
    </recommendedName>
</protein>
<dbReference type="OrthoDB" id="45930at2759"/>
<keyword evidence="2" id="KW-0472">Membrane</keyword>
<evidence type="ECO:0008006" key="5">
    <source>
        <dbReference type="Google" id="ProtNLM"/>
    </source>
</evidence>
<feature type="transmembrane region" description="Helical" evidence="2">
    <location>
        <begin position="16"/>
        <end position="34"/>
    </location>
</feature>
<dbReference type="GO" id="GO:0045046">
    <property type="term" value="P:protein import into peroxisome membrane"/>
    <property type="evidence" value="ECO:0007669"/>
    <property type="project" value="TreeGrafter"/>
</dbReference>
<dbReference type="EMBL" id="LAEV01001355">
    <property type="protein sequence ID" value="KKA28277.1"/>
    <property type="molecule type" value="Genomic_DNA"/>
</dbReference>
<dbReference type="PANTHER" id="PTHR28080">
    <property type="entry name" value="PEROXISOMAL BIOGENESIS FACTOR 3"/>
    <property type="match status" value="1"/>
</dbReference>
<dbReference type="Pfam" id="PF04882">
    <property type="entry name" value="Peroxin-3"/>
    <property type="match status" value="1"/>
</dbReference>